<evidence type="ECO:0000313" key="3">
    <source>
        <dbReference type="Proteomes" id="UP000233398"/>
    </source>
</evidence>
<name>A0A2N0VLZ6_9BACT</name>
<proteinExistence type="predicted"/>
<dbReference type="AlphaFoldDB" id="A0A2N0VLZ6"/>
<dbReference type="OrthoDB" id="9808130at2"/>
<evidence type="ECO:0000259" key="1">
    <source>
        <dbReference type="PROSITE" id="PS51502"/>
    </source>
</evidence>
<organism evidence="2 3">
    <name type="scientific">Rhodohalobacter barkolensis</name>
    <dbReference type="NCBI Taxonomy" id="2053187"/>
    <lineage>
        <taxon>Bacteria</taxon>
        <taxon>Pseudomonadati</taxon>
        <taxon>Balneolota</taxon>
        <taxon>Balneolia</taxon>
        <taxon>Balneolales</taxon>
        <taxon>Balneolaceae</taxon>
        <taxon>Rhodohalobacter</taxon>
    </lineage>
</organism>
<protein>
    <submittedName>
        <fullName evidence="2">Stress responsive protein</fullName>
    </submittedName>
</protein>
<sequence length="103" mass="11953">MIRHIVMWKLQDEAAGATKEKNAEKMKLILEGLRTNIDEIKDVEVGIQINQDDPDALDVVLICDFETDLDFQMYTRNAHHKKAVDFIKKVAESRYTVDYKVDL</sequence>
<dbReference type="PROSITE" id="PS51502">
    <property type="entry name" value="S_R_A_B_BARREL"/>
    <property type="match status" value="1"/>
</dbReference>
<reference evidence="2 3" key="1">
    <citation type="submission" date="2017-11" db="EMBL/GenBank/DDBJ databases">
        <title>Rhodohalobacter 15182 sp. nov., isolated from a salt lake.</title>
        <authorList>
            <person name="Han S."/>
        </authorList>
    </citation>
    <scope>NUCLEOTIDE SEQUENCE [LARGE SCALE GENOMIC DNA]</scope>
    <source>
        <strain evidence="2 3">15182</strain>
    </source>
</reference>
<dbReference type="Proteomes" id="UP000233398">
    <property type="component" value="Unassembled WGS sequence"/>
</dbReference>
<comment type="caution">
    <text evidence="2">The sequence shown here is derived from an EMBL/GenBank/DDBJ whole genome shotgun (WGS) entry which is preliminary data.</text>
</comment>
<dbReference type="Pfam" id="PF07876">
    <property type="entry name" value="Dabb"/>
    <property type="match status" value="1"/>
</dbReference>
<dbReference type="PANTHER" id="PTHR37832:SF1">
    <property type="entry name" value="STRESS-RESPONSE A_B BARREL DOMAIN-CONTAINING PROTEIN"/>
    <property type="match status" value="1"/>
</dbReference>
<dbReference type="InterPro" id="IPR011008">
    <property type="entry name" value="Dimeric_a/b-barrel"/>
</dbReference>
<dbReference type="SMART" id="SM00886">
    <property type="entry name" value="Dabb"/>
    <property type="match status" value="1"/>
</dbReference>
<dbReference type="PANTHER" id="PTHR37832">
    <property type="entry name" value="BLL2683 PROTEIN"/>
    <property type="match status" value="1"/>
</dbReference>
<dbReference type="RefSeq" id="WP_101072789.1">
    <property type="nucleotide sequence ID" value="NZ_PISP01000001.1"/>
</dbReference>
<gene>
    <name evidence="2" type="ORF">CWD77_07150</name>
</gene>
<feature type="domain" description="Stress-response A/B barrel" evidence="1">
    <location>
        <begin position="2"/>
        <end position="99"/>
    </location>
</feature>
<dbReference type="EMBL" id="PISP01000001">
    <property type="protein sequence ID" value="PKD45216.1"/>
    <property type="molecule type" value="Genomic_DNA"/>
</dbReference>
<dbReference type="SUPFAM" id="SSF54909">
    <property type="entry name" value="Dimeric alpha+beta barrel"/>
    <property type="match status" value="1"/>
</dbReference>
<evidence type="ECO:0000313" key="2">
    <source>
        <dbReference type="EMBL" id="PKD45216.1"/>
    </source>
</evidence>
<accession>A0A2N0VLZ6</accession>
<keyword evidence="3" id="KW-1185">Reference proteome</keyword>
<dbReference type="Gene3D" id="3.30.70.100">
    <property type="match status" value="1"/>
</dbReference>
<dbReference type="InterPro" id="IPR013097">
    <property type="entry name" value="Dabb"/>
</dbReference>